<dbReference type="AlphaFoldDB" id="A0A8H7CDT2"/>
<dbReference type="Proteomes" id="UP000620124">
    <property type="component" value="Unassembled WGS sequence"/>
</dbReference>
<evidence type="ECO:0000313" key="1">
    <source>
        <dbReference type="EMBL" id="KAF7333505.1"/>
    </source>
</evidence>
<dbReference type="OrthoDB" id="3041043at2759"/>
<sequence length="361" mass="40836">MDFWYPSSLEPAKVSAAMRFFDMEMGPHEALFSRIPARDLVQLMQTCRCVYFLIMETCFSLPRLLSPFFGDATKVQQFRQMQSRTGTIISGSTALQFFNRLTWTDSDLDIYVPRVSAALAVIFIMENGYTYNPRKSQDKNVSAQLSVSVSDRPPSYLGRGIADVLDFHKGERKIQVIVATTTPLEIILSFHSTCVMNIITHDNAFALYPRSTFITNEALVVETVGAGQEAGRQKYIDRGWQMIRSPSVDCRSELGVRLVRWVGDHFTWTIPLPPLPVETADTDLCPINSWRLDCDVHTTWTTWGVLTHPAFRYQYIIGDAGSLETVSANVLSVFESDADAELCRAIVLYREKKINQGLLPY</sequence>
<protein>
    <submittedName>
        <fullName evidence="1">DUF607-domain-containing protein</fullName>
    </submittedName>
</protein>
<name>A0A8H7CDT2_9AGAR</name>
<accession>A0A8H7CDT2</accession>
<reference evidence="1" key="1">
    <citation type="submission" date="2020-05" db="EMBL/GenBank/DDBJ databases">
        <title>Mycena genomes resolve the evolution of fungal bioluminescence.</title>
        <authorList>
            <person name="Tsai I.J."/>
        </authorList>
    </citation>
    <scope>NUCLEOTIDE SEQUENCE</scope>
    <source>
        <strain evidence="1">CCC161011</strain>
    </source>
</reference>
<proteinExistence type="predicted"/>
<comment type="caution">
    <text evidence="1">The sequence shown here is derived from an EMBL/GenBank/DDBJ whole genome shotgun (WGS) entry which is preliminary data.</text>
</comment>
<gene>
    <name evidence="1" type="ORF">MVEN_02366700</name>
</gene>
<organism evidence="1 2">
    <name type="scientific">Mycena venus</name>
    <dbReference type="NCBI Taxonomy" id="2733690"/>
    <lineage>
        <taxon>Eukaryota</taxon>
        <taxon>Fungi</taxon>
        <taxon>Dikarya</taxon>
        <taxon>Basidiomycota</taxon>
        <taxon>Agaricomycotina</taxon>
        <taxon>Agaricomycetes</taxon>
        <taxon>Agaricomycetidae</taxon>
        <taxon>Agaricales</taxon>
        <taxon>Marasmiineae</taxon>
        <taxon>Mycenaceae</taxon>
        <taxon>Mycena</taxon>
    </lineage>
</organism>
<keyword evidence="2" id="KW-1185">Reference proteome</keyword>
<evidence type="ECO:0000313" key="2">
    <source>
        <dbReference type="Proteomes" id="UP000620124"/>
    </source>
</evidence>
<dbReference type="EMBL" id="JACAZI010000029">
    <property type="protein sequence ID" value="KAF7333505.1"/>
    <property type="molecule type" value="Genomic_DNA"/>
</dbReference>